<dbReference type="Pfam" id="PF00533">
    <property type="entry name" value="BRCT"/>
    <property type="match status" value="1"/>
</dbReference>
<dbReference type="KEGG" id="mgl:MGL_1755"/>
<dbReference type="AlphaFoldDB" id="A8Q198"/>
<evidence type="ECO:0000259" key="3">
    <source>
        <dbReference type="PROSITE" id="PS50172"/>
    </source>
</evidence>
<dbReference type="CDD" id="cd00027">
    <property type="entry name" value="BRCT"/>
    <property type="match status" value="1"/>
</dbReference>
<dbReference type="FunCoup" id="A8Q198">
    <property type="interactions" value="15"/>
</dbReference>
<comment type="caution">
    <text evidence="4">The sequence shown here is derived from an EMBL/GenBank/DDBJ whole genome shotgun (WGS) entry which is preliminary data.</text>
</comment>
<dbReference type="GO" id="GO:0033314">
    <property type="term" value="P:mitotic DNA replication checkpoint signaling"/>
    <property type="evidence" value="ECO:0007669"/>
    <property type="project" value="TreeGrafter"/>
</dbReference>
<dbReference type="VEuPathDB" id="FungiDB:MGL_1755"/>
<dbReference type="GO" id="GO:0007095">
    <property type="term" value="P:mitotic G2 DNA damage checkpoint signaling"/>
    <property type="evidence" value="ECO:0007669"/>
    <property type="project" value="TreeGrafter"/>
</dbReference>
<dbReference type="InterPro" id="IPR036420">
    <property type="entry name" value="BRCT_dom_sf"/>
</dbReference>
<dbReference type="Gene3D" id="3.40.50.10190">
    <property type="entry name" value="BRCT domain"/>
    <property type="match status" value="4"/>
</dbReference>
<feature type="region of interest" description="Disordered" evidence="2">
    <location>
        <begin position="306"/>
        <end position="343"/>
    </location>
</feature>
<dbReference type="GeneID" id="5855063"/>
<organism evidence="4 5">
    <name type="scientific">Malassezia globosa (strain ATCC MYA-4612 / CBS 7966)</name>
    <name type="common">Dandruff-associated fungus</name>
    <dbReference type="NCBI Taxonomy" id="425265"/>
    <lineage>
        <taxon>Eukaryota</taxon>
        <taxon>Fungi</taxon>
        <taxon>Dikarya</taxon>
        <taxon>Basidiomycota</taxon>
        <taxon>Ustilaginomycotina</taxon>
        <taxon>Malasseziomycetes</taxon>
        <taxon>Malasseziales</taxon>
        <taxon>Malasseziaceae</taxon>
        <taxon>Malassezia</taxon>
    </lineage>
</organism>
<proteinExistence type="predicted"/>
<dbReference type="InParanoid" id="A8Q198"/>
<evidence type="ECO:0000313" key="4">
    <source>
        <dbReference type="EMBL" id="EDP43542.1"/>
    </source>
</evidence>
<gene>
    <name evidence="4" type="ORF">MGL_1755</name>
</gene>
<feature type="compositionally biased region" description="Basic residues" evidence="2">
    <location>
        <begin position="8"/>
        <end position="21"/>
    </location>
</feature>
<dbReference type="EMBL" id="AAYY01000006">
    <property type="protein sequence ID" value="EDP43542.1"/>
    <property type="molecule type" value="Genomic_DNA"/>
</dbReference>
<dbReference type="PANTHER" id="PTHR13561">
    <property type="entry name" value="DNA REPLICATION REGULATOR DPB11-RELATED"/>
    <property type="match status" value="1"/>
</dbReference>
<dbReference type="Pfam" id="PF12738">
    <property type="entry name" value="PTCB-BRCT"/>
    <property type="match status" value="2"/>
</dbReference>
<dbReference type="OrthoDB" id="251770at2759"/>
<evidence type="ECO:0000313" key="5">
    <source>
        <dbReference type="Proteomes" id="UP000008837"/>
    </source>
</evidence>
<dbReference type="Proteomes" id="UP000008837">
    <property type="component" value="Unassembled WGS sequence"/>
</dbReference>
<feature type="domain" description="BRCT" evidence="3">
    <location>
        <begin position="156"/>
        <end position="266"/>
    </location>
</feature>
<dbReference type="PANTHER" id="PTHR13561:SF20">
    <property type="entry name" value="DNA TOPOISOMERASE 2-BINDING PROTEIN 1"/>
    <property type="match status" value="1"/>
</dbReference>
<keyword evidence="5" id="KW-1185">Reference proteome</keyword>
<feature type="domain" description="BRCT" evidence="3">
    <location>
        <begin position="64"/>
        <end position="134"/>
    </location>
</feature>
<dbReference type="RefSeq" id="XP_001730756.1">
    <property type="nucleotide sequence ID" value="XM_001730704.1"/>
</dbReference>
<feature type="region of interest" description="Disordered" evidence="2">
    <location>
        <begin position="1"/>
        <end position="29"/>
    </location>
</feature>
<evidence type="ECO:0000256" key="2">
    <source>
        <dbReference type="SAM" id="MobiDB-lite"/>
    </source>
</evidence>
<dbReference type="STRING" id="425265.A8Q198"/>
<sequence>MSSTNRWQKSHRSVKIPHVKLRPPQAREVSEAEIADAEDDAHFRRTRNRGVSSGAHTPADFYGHARTPLQGTVLSFTGIEDKRELVDIAERLGARVHADLTSEVTHLVARTPGSEKYRIAIQFHMCIVQPEWLYLVREAWLSGEDAVDLAGLAEQCQLPPLEGLTLALTGFDAHERETLAARIDMMGGIVAPKLTWDGSITHLVCAPPMEGRSRKGLDRVLAHRTLAAECDLPHVLAAVRIRLVHAAWIEDCFAARVQLPESPYDAMKEVDTEPRRAERVASLKPRLLERTTSVPVSTDMSHDLVATSTSTPGPAPMPVSKASLPASLPVSQPMSQQVPGARMPEPGSLLSYTRSASFQAPAPGVFHACQFHIDMQDDARTRRVAAVVRRAGGAVLADRSVTADYAVGPLTQPVQCLPARVHVTHHWIERCLYDDKLVDPHMHVALRPATRSLPMAEARAWSIAVSGLDKYTPDYHHTCAAIEALGATMTTTFSRHASTHLLCTDEARTGPKAQKAEEWHIPIIGTDFLEQALRPPAMDVPPRKRARPMPRRSATEGMADVHTNHGLLPHTGRETGSDLAVIPAATTAPWLSDYAHGPWAVAKDNDGADHHEHSNDAVAAAADGAGAIADSTLDASTTHVWYDDPAARREHTRLMALVGDASSTRPAKKKAQT</sequence>
<accession>A8Q198</accession>
<protein>
    <recommendedName>
        <fullName evidence="3">BRCT domain-containing protein</fullName>
    </recommendedName>
</protein>
<dbReference type="SMART" id="SM00292">
    <property type="entry name" value="BRCT"/>
    <property type="match status" value="4"/>
</dbReference>
<dbReference type="GO" id="GO:0006270">
    <property type="term" value="P:DNA replication initiation"/>
    <property type="evidence" value="ECO:0007669"/>
    <property type="project" value="TreeGrafter"/>
</dbReference>
<name>A8Q198_MALGO</name>
<feature type="compositionally biased region" description="Polar residues" evidence="2">
    <location>
        <begin position="329"/>
        <end position="338"/>
    </location>
</feature>
<dbReference type="InterPro" id="IPR001357">
    <property type="entry name" value="BRCT_dom"/>
</dbReference>
<evidence type="ECO:0000256" key="1">
    <source>
        <dbReference type="ARBA" id="ARBA00022737"/>
    </source>
</evidence>
<reference evidence="4 5" key="1">
    <citation type="journal article" date="2007" name="Proc. Natl. Acad. Sci. U.S.A.">
        <title>Dandruff-associated Malassezia genomes reveal convergent and divergent virulence traits shared with plant and human fungal pathogens.</title>
        <authorList>
            <person name="Xu J."/>
            <person name="Saunders C.W."/>
            <person name="Hu P."/>
            <person name="Grant R.A."/>
            <person name="Boekhout T."/>
            <person name="Kuramae E.E."/>
            <person name="Kronstad J.W."/>
            <person name="Deangelis Y.M."/>
            <person name="Reeder N.L."/>
            <person name="Johnstone K.R."/>
            <person name="Leland M."/>
            <person name="Fieno A.M."/>
            <person name="Begley W.M."/>
            <person name="Sun Y."/>
            <person name="Lacey M.P."/>
            <person name="Chaudhary T."/>
            <person name="Keough T."/>
            <person name="Chu L."/>
            <person name="Sears R."/>
            <person name="Yuan B."/>
            <person name="Dawson T.L.Jr."/>
        </authorList>
    </citation>
    <scope>NUCLEOTIDE SEQUENCE [LARGE SCALE GENOMIC DNA]</scope>
    <source>
        <strain evidence="5">ATCC MYA-4612 / CBS 7966</strain>
    </source>
</reference>
<dbReference type="SUPFAM" id="SSF52113">
    <property type="entry name" value="BRCT domain"/>
    <property type="match status" value="3"/>
</dbReference>
<dbReference type="PROSITE" id="PS50172">
    <property type="entry name" value="BRCT"/>
    <property type="match status" value="2"/>
</dbReference>
<keyword evidence="1" id="KW-0677">Repeat</keyword>